<dbReference type="InterPro" id="IPR035965">
    <property type="entry name" value="PAS-like_dom_sf"/>
</dbReference>
<dbReference type="Proteomes" id="UP001524642">
    <property type="component" value="Unassembled WGS sequence"/>
</dbReference>
<dbReference type="CDD" id="cd00130">
    <property type="entry name" value="PAS"/>
    <property type="match status" value="1"/>
</dbReference>
<dbReference type="Gene3D" id="3.30.450.20">
    <property type="entry name" value="PAS domain"/>
    <property type="match status" value="1"/>
</dbReference>
<dbReference type="Pfam" id="PF07536">
    <property type="entry name" value="HWE_HK"/>
    <property type="match status" value="1"/>
</dbReference>
<keyword evidence="9" id="KW-0418">Kinase</keyword>
<accession>A0ABT1X2K5</accession>
<keyword evidence="10" id="KW-0067">ATP-binding</keyword>
<dbReference type="InterPro" id="IPR000700">
    <property type="entry name" value="PAS-assoc_C"/>
</dbReference>
<keyword evidence="4" id="KW-0285">Flavoprotein</keyword>
<dbReference type="InterPro" id="IPR013656">
    <property type="entry name" value="PAS_4"/>
</dbReference>
<feature type="region of interest" description="Disordered" evidence="12">
    <location>
        <begin position="1"/>
        <end position="38"/>
    </location>
</feature>
<comment type="catalytic activity">
    <reaction evidence="1">
        <text>ATP + protein L-histidine = ADP + protein N-phospho-L-histidine.</text>
        <dbReference type="EC" id="2.7.13.3"/>
    </reaction>
</comment>
<keyword evidence="5" id="KW-0288">FMN</keyword>
<evidence type="ECO:0000256" key="10">
    <source>
        <dbReference type="ARBA" id="ARBA00022840"/>
    </source>
</evidence>
<dbReference type="PANTHER" id="PTHR41523">
    <property type="entry name" value="TWO-COMPONENT SYSTEM SENSOR PROTEIN"/>
    <property type="match status" value="1"/>
</dbReference>
<evidence type="ECO:0000256" key="5">
    <source>
        <dbReference type="ARBA" id="ARBA00022643"/>
    </source>
</evidence>
<evidence type="ECO:0000256" key="7">
    <source>
        <dbReference type="ARBA" id="ARBA00022737"/>
    </source>
</evidence>
<dbReference type="EC" id="2.7.13.3" evidence="2"/>
<keyword evidence="16" id="KW-1185">Reference proteome</keyword>
<sequence>MAVAAGGTMPPGKGAKEASSQSGNDTGSRAAQSKELDALAAENRALRAEATAQVASHRQQIEDLRRGNADAEAQSAVREEALKATGDELRLSLAEARLLAESLEVANTALSGRNSALEGSLTERTAELATANEARRQDQQHLQLIFESATEYAIFTLDTQGRVTTWNPGAQRIFGYEDAEILGQPGAVIFTPEERAARQPEVEMSRAVEDGRARDERWHMRADGSRFWAAGVLMPLLDRDGSLQGFLKILRDHTERRREDERRVLLTDELTHRVKNTLASVQSVAAQTLREADISPVLQATLVERLKALGRAHDMLVRTGWEGALLRDVLEKTLEPHAGSAGGVRYSAEGPPVRLSSDKTVILNLALHELATNAAKYGALSVPAGLVEVTWELERRAEGESPAVAISWRERGGPPVRPPERRGFGSRMLERALPYQSGAEVTLGFLPDGVECLIRLPLARAASLRDSAR</sequence>
<evidence type="ECO:0000256" key="8">
    <source>
        <dbReference type="ARBA" id="ARBA00022741"/>
    </source>
</evidence>
<keyword evidence="8" id="KW-0547">Nucleotide-binding</keyword>
<evidence type="ECO:0000313" key="15">
    <source>
        <dbReference type="EMBL" id="MCR0981199.1"/>
    </source>
</evidence>
<feature type="domain" description="PAC" evidence="14">
    <location>
        <begin position="213"/>
        <end position="265"/>
    </location>
</feature>
<dbReference type="InterPro" id="IPR011102">
    <property type="entry name" value="Sig_transdc_His_kinase_HWE"/>
</dbReference>
<comment type="caution">
    <text evidence="15">The sequence shown here is derived from an EMBL/GenBank/DDBJ whole genome shotgun (WGS) entry which is preliminary data.</text>
</comment>
<evidence type="ECO:0000256" key="3">
    <source>
        <dbReference type="ARBA" id="ARBA00022553"/>
    </source>
</evidence>
<evidence type="ECO:0000256" key="6">
    <source>
        <dbReference type="ARBA" id="ARBA00022679"/>
    </source>
</evidence>
<keyword evidence="7" id="KW-0677">Repeat</keyword>
<dbReference type="SUPFAM" id="SSF55785">
    <property type="entry name" value="PYP-like sensor domain (PAS domain)"/>
    <property type="match status" value="1"/>
</dbReference>
<keyword evidence="11" id="KW-0843">Virulence</keyword>
<keyword evidence="3" id="KW-0597">Phosphoprotein</keyword>
<evidence type="ECO:0000256" key="12">
    <source>
        <dbReference type="SAM" id="MobiDB-lite"/>
    </source>
</evidence>
<dbReference type="PROSITE" id="PS50112">
    <property type="entry name" value="PAS"/>
    <property type="match status" value="1"/>
</dbReference>
<name>A0ABT1X2K5_9PROT</name>
<protein>
    <recommendedName>
        <fullName evidence="2">histidine kinase</fullName>
        <ecNumber evidence="2">2.7.13.3</ecNumber>
    </recommendedName>
</protein>
<feature type="compositionally biased region" description="Polar residues" evidence="12">
    <location>
        <begin position="18"/>
        <end position="31"/>
    </location>
</feature>
<dbReference type="EMBL" id="JANJOU010000002">
    <property type="protein sequence ID" value="MCR0981199.1"/>
    <property type="molecule type" value="Genomic_DNA"/>
</dbReference>
<dbReference type="SMART" id="SM00911">
    <property type="entry name" value="HWE_HK"/>
    <property type="match status" value="1"/>
</dbReference>
<dbReference type="Gene3D" id="3.30.565.10">
    <property type="entry name" value="Histidine kinase-like ATPase, C-terminal domain"/>
    <property type="match status" value="1"/>
</dbReference>
<evidence type="ECO:0000256" key="1">
    <source>
        <dbReference type="ARBA" id="ARBA00000085"/>
    </source>
</evidence>
<feature type="domain" description="PAS" evidence="13">
    <location>
        <begin position="138"/>
        <end position="211"/>
    </location>
</feature>
<dbReference type="RefSeq" id="WP_257714876.1">
    <property type="nucleotide sequence ID" value="NZ_JANJOU010000002.1"/>
</dbReference>
<evidence type="ECO:0000256" key="9">
    <source>
        <dbReference type="ARBA" id="ARBA00022777"/>
    </source>
</evidence>
<proteinExistence type="predicted"/>
<dbReference type="NCBIfam" id="TIGR00229">
    <property type="entry name" value="sensory_box"/>
    <property type="match status" value="1"/>
</dbReference>
<organism evidence="15 16">
    <name type="scientific">Roseomonas populi</name>
    <dbReference type="NCBI Taxonomy" id="3121582"/>
    <lineage>
        <taxon>Bacteria</taxon>
        <taxon>Pseudomonadati</taxon>
        <taxon>Pseudomonadota</taxon>
        <taxon>Alphaproteobacteria</taxon>
        <taxon>Acetobacterales</taxon>
        <taxon>Roseomonadaceae</taxon>
        <taxon>Roseomonas</taxon>
    </lineage>
</organism>
<evidence type="ECO:0000259" key="13">
    <source>
        <dbReference type="PROSITE" id="PS50112"/>
    </source>
</evidence>
<dbReference type="InterPro" id="IPR036890">
    <property type="entry name" value="HATPase_C_sf"/>
</dbReference>
<dbReference type="Pfam" id="PF08448">
    <property type="entry name" value="PAS_4"/>
    <property type="match status" value="1"/>
</dbReference>
<dbReference type="PROSITE" id="PS50113">
    <property type="entry name" value="PAC"/>
    <property type="match status" value="1"/>
</dbReference>
<evidence type="ECO:0000256" key="2">
    <source>
        <dbReference type="ARBA" id="ARBA00012438"/>
    </source>
</evidence>
<evidence type="ECO:0000256" key="11">
    <source>
        <dbReference type="ARBA" id="ARBA00023026"/>
    </source>
</evidence>
<keyword evidence="6" id="KW-0808">Transferase</keyword>
<evidence type="ECO:0000256" key="4">
    <source>
        <dbReference type="ARBA" id="ARBA00022630"/>
    </source>
</evidence>
<gene>
    <name evidence="15" type="ORF">NRP21_03945</name>
</gene>
<dbReference type="InterPro" id="IPR000014">
    <property type="entry name" value="PAS"/>
</dbReference>
<dbReference type="PANTHER" id="PTHR41523:SF8">
    <property type="entry name" value="ETHYLENE RESPONSE SENSOR PROTEIN"/>
    <property type="match status" value="1"/>
</dbReference>
<dbReference type="SMART" id="SM00091">
    <property type="entry name" value="PAS"/>
    <property type="match status" value="1"/>
</dbReference>
<reference evidence="15 16" key="1">
    <citation type="submission" date="2022-06" db="EMBL/GenBank/DDBJ databases">
        <title>Roseomonas CN29.</title>
        <authorList>
            <person name="Cheng Y."/>
            <person name="He X."/>
        </authorList>
    </citation>
    <scope>NUCLEOTIDE SEQUENCE [LARGE SCALE GENOMIC DNA]</scope>
    <source>
        <strain evidence="15 16">CN29</strain>
    </source>
</reference>
<evidence type="ECO:0000313" key="16">
    <source>
        <dbReference type="Proteomes" id="UP001524642"/>
    </source>
</evidence>
<evidence type="ECO:0000259" key="14">
    <source>
        <dbReference type="PROSITE" id="PS50113"/>
    </source>
</evidence>